<dbReference type="PANTHER" id="PTHR42852">
    <property type="entry name" value="THIOL:DISULFIDE INTERCHANGE PROTEIN DSBE"/>
    <property type="match status" value="1"/>
</dbReference>
<dbReference type="RefSeq" id="WP_271998469.1">
    <property type="nucleotide sequence ID" value="NZ_JAQNDN010000005.1"/>
</dbReference>
<dbReference type="CDD" id="cd02966">
    <property type="entry name" value="TlpA_like_family"/>
    <property type="match status" value="1"/>
</dbReference>
<protein>
    <submittedName>
        <fullName evidence="3">TlpA disulfide reductase family protein</fullName>
    </submittedName>
</protein>
<organism evidence="3 4">
    <name type="scientific">Nannocystis radixulma</name>
    <dbReference type="NCBI Taxonomy" id="2995305"/>
    <lineage>
        <taxon>Bacteria</taxon>
        <taxon>Pseudomonadati</taxon>
        <taxon>Myxococcota</taxon>
        <taxon>Polyangia</taxon>
        <taxon>Nannocystales</taxon>
        <taxon>Nannocystaceae</taxon>
        <taxon>Nannocystis</taxon>
    </lineage>
</organism>
<proteinExistence type="predicted"/>
<keyword evidence="4" id="KW-1185">Reference proteome</keyword>
<accession>A0ABT5B481</accession>
<dbReference type="EMBL" id="JAQNDN010000005">
    <property type="protein sequence ID" value="MDC0668900.1"/>
    <property type="molecule type" value="Genomic_DNA"/>
</dbReference>
<name>A0ABT5B481_9BACT</name>
<dbReference type="SUPFAM" id="SSF52833">
    <property type="entry name" value="Thioredoxin-like"/>
    <property type="match status" value="1"/>
</dbReference>
<dbReference type="PROSITE" id="PS51352">
    <property type="entry name" value="THIOREDOXIN_2"/>
    <property type="match status" value="1"/>
</dbReference>
<evidence type="ECO:0000313" key="4">
    <source>
        <dbReference type="Proteomes" id="UP001217838"/>
    </source>
</evidence>
<dbReference type="Gene3D" id="3.40.30.10">
    <property type="entry name" value="Glutaredoxin"/>
    <property type="match status" value="1"/>
</dbReference>
<feature type="domain" description="Thioredoxin" evidence="2">
    <location>
        <begin position="286"/>
        <end position="426"/>
    </location>
</feature>
<dbReference type="InterPro" id="IPR036249">
    <property type="entry name" value="Thioredoxin-like_sf"/>
</dbReference>
<sequence>MRVATLAVLALAACNSGGGYSPPETTPAPALPTKSAERAPPPRGPAEFKTDAPQRLDRFAALPLSSEEKYRETIIPLKDRLVPIRVKPADLRQPALYGFNVVLDGSNRSFIVDGDEQLGYRLFVDLDGDGDLQEERPRHFVADNGPPTVVLEPDPAERGLDPGTAPAPVIVFELRAPRPKDSTPFSVWKSDQTLRRGVAKLEDREYAFALLGDIGVYGRDYQVVVFDVDGDGQLDLTEDPLSPERYTLRERYVHLGGRGYELGVASDGSTLTLTPLAEERPPRPDVRSSFPAPPLRLPDFTGQARELAEFRGKWVVLDFWAPWCQPCVRAAPELTRAQRELGPRGLEIIGVHDGELDEAARNFVRDHAMSWSQLIDADKAAQSLYRVDALPAYVLIDPAGTIVARESAWSSVRAVLDKRLPSQPRG</sequence>
<gene>
    <name evidence="3" type="ORF">POL58_14195</name>
</gene>
<dbReference type="InterPro" id="IPR000866">
    <property type="entry name" value="AhpC/TSA"/>
</dbReference>
<evidence type="ECO:0000259" key="2">
    <source>
        <dbReference type="PROSITE" id="PS51352"/>
    </source>
</evidence>
<evidence type="ECO:0000256" key="1">
    <source>
        <dbReference type="SAM" id="MobiDB-lite"/>
    </source>
</evidence>
<evidence type="ECO:0000313" key="3">
    <source>
        <dbReference type="EMBL" id="MDC0668900.1"/>
    </source>
</evidence>
<dbReference type="InterPro" id="IPR013766">
    <property type="entry name" value="Thioredoxin_domain"/>
</dbReference>
<dbReference type="Pfam" id="PF00578">
    <property type="entry name" value="AhpC-TSA"/>
    <property type="match status" value="1"/>
</dbReference>
<dbReference type="Proteomes" id="UP001217838">
    <property type="component" value="Unassembled WGS sequence"/>
</dbReference>
<dbReference type="InterPro" id="IPR050553">
    <property type="entry name" value="Thioredoxin_ResA/DsbE_sf"/>
</dbReference>
<feature type="region of interest" description="Disordered" evidence="1">
    <location>
        <begin position="18"/>
        <end position="50"/>
    </location>
</feature>
<comment type="caution">
    <text evidence="3">The sequence shown here is derived from an EMBL/GenBank/DDBJ whole genome shotgun (WGS) entry which is preliminary data.</text>
</comment>
<reference evidence="3 4" key="1">
    <citation type="submission" date="2022-11" db="EMBL/GenBank/DDBJ databases">
        <title>Minimal conservation of predation-associated metabolite biosynthetic gene clusters underscores biosynthetic potential of Myxococcota including descriptions for ten novel species: Archangium lansinium sp. nov., Myxococcus landrumus sp. nov., Nannocystis bai.</title>
        <authorList>
            <person name="Ahearne A."/>
            <person name="Stevens C."/>
            <person name="Dowd S."/>
        </authorList>
    </citation>
    <scope>NUCLEOTIDE SEQUENCE [LARGE SCALE GENOMIC DNA]</scope>
    <source>
        <strain evidence="3 4">NCELM</strain>
    </source>
</reference>
<dbReference type="PANTHER" id="PTHR42852:SF17">
    <property type="entry name" value="THIOREDOXIN-LIKE PROTEIN HI_1115"/>
    <property type="match status" value="1"/>
</dbReference>